<dbReference type="InterPro" id="IPR006905">
    <property type="entry name" value="Flavin_halogenase"/>
</dbReference>
<organism evidence="3 4">
    <name type="scientific">Nostoc minutum NIES-26</name>
    <dbReference type="NCBI Taxonomy" id="1844469"/>
    <lineage>
        <taxon>Bacteria</taxon>
        <taxon>Bacillati</taxon>
        <taxon>Cyanobacteriota</taxon>
        <taxon>Cyanophyceae</taxon>
        <taxon>Nostocales</taxon>
        <taxon>Nostocaceae</taxon>
        <taxon>Nostoc</taxon>
    </lineage>
</organism>
<dbReference type="PANTHER" id="PTHR43747:SF4">
    <property type="entry name" value="FLAVIN-DEPENDENT TRYPTOPHAN HALOGENASE"/>
    <property type="match status" value="1"/>
</dbReference>
<evidence type="ECO:0000313" key="4">
    <source>
        <dbReference type="Proteomes" id="UP000252107"/>
    </source>
</evidence>
<evidence type="ECO:0008006" key="5">
    <source>
        <dbReference type="Google" id="ProtNLM"/>
    </source>
</evidence>
<dbReference type="SUPFAM" id="SSF51905">
    <property type="entry name" value="FAD/NAD(P)-binding domain"/>
    <property type="match status" value="1"/>
</dbReference>
<dbReference type="AlphaFoldDB" id="A0A367RL85"/>
<proteinExistence type="inferred from homology"/>
<dbReference type="InterPro" id="IPR033856">
    <property type="entry name" value="Trp_halogen"/>
</dbReference>
<dbReference type="GO" id="GO:0000166">
    <property type="term" value="F:nucleotide binding"/>
    <property type="evidence" value="ECO:0007669"/>
    <property type="project" value="UniProtKB-KW"/>
</dbReference>
<dbReference type="EMBL" id="LXQD01000120">
    <property type="protein sequence ID" value="RCJ37336.1"/>
    <property type="molecule type" value="Genomic_DNA"/>
</dbReference>
<evidence type="ECO:0000313" key="3">
    <source>
        <dbReference type="EMBL" id="RCJ37336.1"/>
    </source>
</evidence>
<comment type="caution">
    <text evidence="3">The sequence shown here is derived from an EMBL/GenBank/DDBJ whole genome shotgun (WGS) entry which is preliminary data.</text>
</comment>
<dbReference type="Proteomes" id="UP000252107">
    <property type="component" value="Unassembled WGS sequence"/>
</dbReference>
<accession>A0A367RL85</accession>
<keyword evidence="4" id="KW-1185">Reference proteome</keyword>
<comment type="similarity">
    <text evidence="1">Belongs to the flavin-dependent halogenase family. Bacterial tryptophan halogenase subfamily.</text>
</comment>
<dbReference type="InterPro" id="IPR050816">
    <property type="entry name" value="Flavin-dep_Halogenase_NPB"/>
</dbReference>
<feature type="binding site" evidence="2">
    <location>
        <position position="181"/>
    </location>
    <ligand>
        <name>FAD</name>
        <dbReference type="ChEBI" id="CHEBI:57692"/>
    </ligand>
</feature>
<reference evidence="3" key="1">
    <citation type="submission" date="2016-04" db="EMBL/GenBank/DDBJ databases">
        <authorList>
            <person name="Tabuchi Yagui T.R."/>
        </authorList>
    </citation>
    <scope>NUCLEOTIDE SEQUENCE [LARGE SCALE GENOMIC DNA]</scope>
    <source>
        <strain evidence="3">NIES-26</strain>
    </source>
</reference>
<sequence>MNFHIKKVAIVGGSSAGLLSAVTLKYFFPKLHILLLYSKKHAPIGVGESTTAWFPQFLHEHLNISREEFYKSIWPVWKLGIRFEWGVPHISHFNYTFDGQFRYESQLLSKIPGFYCMHDMRQASRYSILMDKHHAPLLHDGKGNIKILSDGFGYHIDVYEFINYLTAKALSLGVDIQDLEVLDAKLDEYGNVQHLCCADDLKVNADLFIDCSGFKSQLLGKALQEKFISFGYRLFCDSAIVGNWKRRSPIFPFTTATTMNSGWRWRIDLRDRVSFGYVYSSSFCSQDEAIQEYLSLTPYATEDLRKISFRSGRYKRFWVNNVIAIGNASGFVEPLESTGQHMIVETIWRVVLALQDSNLCPTPKLIDATNRYVVDLWDEICDFLTLHFKFNRRLDTPFWKYCQEETDLGSLQNLVELYQDSGVCHAIAHLIPKSSIFEIDGYLTLLCGQQVLVKNLQPMADAEITEWLKYRQILHNNLENSVSPQEAFYFLESLY</sequence>
<dbReference type="PANTHER" id="PTHR43747">
    <property type="entry name" value="FAD-BINDING PROTEIN"/>
    <property type="match status" value="1"/>
</dbReference>
<dbReference type="InterPro" id="IPR036188">
    <property type="entry name" value="FAD/NAD-bd_sf"/>
</dbReference>
<keyword evidence="2" id="KW-0285">Flavoprotein</keyword>
<evidence type="ECO:0000256" key="1">
    <source>
        <dbReference type="ARBA" id="ARBA00038396"/>
    </source>
</evidence>
<gene>
    <name evidence="3" type="ORF">A6770_14485</name>
</gene>
<feature type="binding site" evidence="2">
    <location>
        <position position="336"/>
    </location>
    <ligand>
        <name>L-tryptophan</name>
        <dbReference type="ChEBI" id="CHEBI:57912"/>
    </ligand>
</feature>
<dbReference type="PIRSF" id="PIRSF011396">
    <property type="entry name" value="Trp_halogenase"/>
    <property type="match status" value="1"/>
</dbReference>
<dbReference type="Gene3D" id="3.50.50.60">
    <property type="entry name" value="FAD/NAD(P)-binding domain"/>
    <property type="match status" value="1"/>
</dbReference>
<evidence type="ECO:0000256" key="2">
    <source>
        <dbReference type="PIRSR" id="PIRSR011396-2"/>
    </source>
</evidence>
<dbReference type="Pfam" id="PF04820">
    <property type="entry name" value="Trp_halogenase"/>
    <property type="match status" value="1"/>
</dbReference>
<keyword evidence="2" id="KW-0547">Nucleotide-binding</keyword>
<keyword evidence="2" id="KW-0274">FAD</keyword>
<dbReference type="GO" id="GO:0004497">
    <property type="term" value="F:monooxygenase activity"/>
    <property type="evidence" value="ECO:0007669"/>
    <property type="project" value="InterPro"/>
</dbReference>
<protein>
    <recommendedName>
        <fullName evidence="5">Tryptophan halogenase</fullName>
    </recommendedName>
</protein>
<name>A0A367RL85_9NOSO</name>